<feature type="region of interest" description="Disordered" evidence="10">
    <location>
        <begin position="1"/>
        <end position="27"/>
    </location>
</feature>
<comment type="catalytic activity">
    <reaction evidence="1">
        <text>Endohydrolysis of (1-&gt;4)-beta-D-xylosidic linkages in xylans.</text>
        <dbReference type="EC" id="3.2.1.8"/>
    </reaction>
</comment>
<keyword evidence="5" id="KW-0732">Signal</keyword>
<keyword evidence="13" id="KW-1185">Reference proteome</keyword>
<evidence type="ECO:0000256" key="1">
    <source>
        <dbReference type="ARBA" id="ARBA00000681"/>
    </source>
</evidence>
<dbReference type="InterPro" id="IPR044846">
    <property type="entry name" value="GH10"/>
</dbReference>
<keyword evidence="4" id="KW-0858">Xylan degradation</keyword>
<keyword evidence="9" id="KW-0624">Polysaccharide degradation</keyword>
<dbReference type="InterPro" id="IPR001000">
    <property type="entry name" value="GH10_dom"/>
</dbReference>
<feature type="domain" description="GH10" evidence="11">
    <location>
        <begin position="111"/>
        <end position="410"/>
    </location>
</feature>
<keyword evidence="7" id="KW-0119">Carbohydrate metabolism</keyword>
<dbReference type="Gene3D" id="3.20.20.80">
    <property type="entry name" value="Glycosidases"/>
    <property type="match status" value="1"/>
</dbReference>
<accession>A0A8J8Q1Z6</accession>
<evidence type="ECO:0000256" key="8">
    <source>
        <dbReference type="ARBA" id="ARBA00023295"/>
    </source>
</evidence>
<evidence type="ECO:0000313" key="12">
    <source>
        <dbReference type="EMBL" id="TYL38936.1"/>
    </source>
</evidence>
<dbReference type="AlphaFoldDB" id="A0A8J8Q1Z6"/>
<dbReference type="PROSITE" id="PS51760">
    <property type="entry name" value="GH10_2"/>
    <property type="match status" value="1"/>
</dbReference>
<proteinExistence type="inferred from homology"/>
<dbReference type="EMBL" id="PHNJ01000004">
    <property type="protein sequence ID" value="TYL38936.1"/>
    <property type="molecule type" value="Genomic_DNA"/>
</dbReference>
<sequence length="475" mass="55019">MRHQREVRSMPNDERERHRRASAGEFATSRRTVLTGATVGAVSLAGCTGLSSEDEGEDDEAMSWERAADERIEEHRTTDVTVRVEDGDGEPIDDARVEVAMREHEFGFGTAVNAEHLIEETEPGDEYRTHLTELFNKVVLENRHKWRFWETPDERDLAETATKWLLARGLEMRGHTCIWQRRGQGAIPDDIVEAMDEENRSPIERRTRGHITDIVGYYSDMPALTEWDVLNEQVDFHELTDLLDPGAPPTEPPRIANWFRVAERADPNAQLFINEYNIIVGDDEEHRDQFETIVRHLLAHDAPLEGVGIQGHHSSVDDRRSPEELLETLDRFVELVPAIQIHEYDTWGEEWTDEMEAEYLYEFLKTVYSHPAVQGFLMWGFWDEIHWQGNAPLFEEDWSRKPAYDVYTDLVFDEWWTEEEETTDSDGEYDLTAFLGEYEITAATDNETETTIETFDDPWTNPTVVIRIDGERSSD</sequence>
<comment type="similarity">
    <text evidence="2">Belongs to the glycosyl hydrolase 10 (cellulase F) family.</text>
</comment>
<feature type="compositionally biased region" description="Basic and acidic residues" evidence="10">
    <location>
        <begin position="1"/>
        <end position="16"/>
    </location>
</feature>
<dbReference type="Pfam" id="PF00331">
    <property type="entry name" value="Glyco_hydro_10"/>
    <property type="match status" value="1"/>
</dbReference>
<dbReference type="InterPro" id="IPR017853">
    <property type="entry name" value="GH"/>
</dbReference>
<evidence type="ECO:0000256" key="5">
    <source>
        <dbReference type="ARBA" id="ARBA00022729"/>
    </source>
</evidence>
<reference evidence="12" key="1">
    <citation type="submission" date="2017-11" db="EMBL/GenBank/DDBJ databases">
        <authorList>
            <person name="Kajale S.C."/>
            <person name="Sharma A."/>
        </authorList>
    </citation>
    <scope>NUCLEOTIDE SEQUENCE</scope>
    <source>
        <strain evidence="12">LS1_42</strain>
    </source>
</reference>
<dbReference type="GO" id="GO:0031176">
    <property type="term" value="F:endo-1,4-beta-xylanase activity"/>
    <property type="evidence" value="ECO:0007669"/>
    <property type="project" value="UniProtKB-EC"/>
</dbReference>
<evidence type="ECO:0000313" key="13">
    <source>
        <dbReference type="Proteomes" id="UP000766904"/>
    </source>
</evidence>
<evidence type="ECO:0000256" key="3">
    <source>
        <dbReference type="ARBA" id="ARBA00012590"/>
    </source>
</evidence>
<dbReference type="PANTHER" id="PTHR31490:SF88">
    <property type="entry name" value="BETA-XYLANASE"/>
    <property type="match status" value="1"/>
</dbReference>
<dbReference type="GO" id="GO:0045493">
    <property type="term" value="P:xylan catabolic process"/>
    <property type="evidence" value="ECO:0007669"/>
    <property type="project" value="UniProtKB-KW"/>
</dbReference>
<keyword evidence="6" id="KW-0378">Hydrolase</keyword>
<evidence type="ECO:0000256" key="10">
    <source>
        <dbReference type="SAM" id="MobiDB-lite"/>
    </source>
</evidence>
<dbReference type="Proteomes" id="UP000766904">
    <property type="component" value="Unassembled WGS sequence"/>
</dbReference>
<dbReference type="SMART" id="SM00633">
    <property type="entry name" value="Glyco_10"/>
    <property type="match status" value="1"/>
</dbReference>
<dbReference type="EC" id="3.2.1.8" evidence="3"/>
<name>A0A8J8Q1Z6_9EURY</name>
<gene>
    <name evidence="12" type="ORF">CV102_10555</name>
</gene>
<protein>
    <recommendedName>
        <fullName evidence="3">endo-1,4-beta-xylanase</fullName>
        <ecNumber evidence="3">3.2.1.8</ecNumber>
    </recommendedName>
</protein>
<evidence type="ECO:0000256" key="2">
    <source>
        <dbReference type="ARBA" id="ARBA00007495"/>
    </source>
</evidence>
<evidence type="ECO:0000256" key="7">
    <source>
        <dbReference type="ARBA" id="ARBA00023277"/>
    </source>
</evidence>
<evidence type="ECO:0000256" key="9">
    <source>
        <dbReference type="ARBA" id="ARBA00023326"/>
    </source>
</evidence>
<keyword evidence="8" id="KW-0326">Glycosidase</keyword>
<evidence type="ECO:0000256" key="6">
    <source>
        <dbReference type="ARBA" id="ARBA00022801"/>
    </source>
</evidence>
<dbReference type="SUPFAM" id="SSF51445">
    <property type="entry name" value="(Trans)glycosidases"/>
    <property type="match status" value="1"/>
</dbReference>
<organism evidence="12 13">
    <name type="scientific">Natronococcus pandeyae</name>
    <dbReference type="NCBI Taxonomy" id="2055836"/>
    <lineage>
        <taxon>Archaea</taxon>
        <taxon>Methanobacteriati</taxon>
        <taxon>Methanobacteriota</taxon>
        <taxon>Stenosarchaea group</taxon>
        <taxon>Halobacteria</taxon>
        <taxon>Halobacteriales</taxon>
        <taxon>Natrialbaceae</taxon>
        <taxon>Natronococcus</taxon>
    </lineage>
</organism>
<comment type="caution">
    <text evidence="12">The sequence shown here is derived from an EMBL/GenBank/DDBJ whole genome shotgun (WGS) entry which is preliminary data.</text>
</comment>
<dbReference type="PRINTS" id="PR00134">
    <property type="entry name" value="GLHYDRLASE10"/>
</dbReference>
<dbReference type="PANTHER" id="PTHR31490">
    <property type="entry name" value="GLYCOSYL HYDROLASE"/>
    <property type="match status" value="1"/>
</dbReference>
<evidence type="ECO:0000259" key="11">
    <source>
        <dbReference type="PROSITE" id="PS51760"/>
    </source>
</evidence>
<evidence type="ECO:0000256" key="4">
    <source>
        <dbReference type="ARBA" id="ARBA00022651"/>
    </source>
</evidence>